<protein>
    <recommendedName>
        <fullName evidence="1">PKD domain-containing protein</fullName>
    </recommendedName>
</protein>
<comment type="caution">
    <text evidence="2">The sequence shown here is derived from an EMBL/GenBank/DDBJ whole genome shotgun (WGS) entry which is preliminary data.</text>
</comment>
<sequence length="1841" mass="196213">MLSDTLTGGTWSSSDTSIAITTGDYVIGVSAGTVVITYSYTNLWGCSAFIVSDPITILPLPDAGIITGYDTMCLGGATLLSETVSSGVWSSLDPTIAAIDPFGLVTGLALGSAVIRYHFVDTACANDAYDTVYVITVPSSPPIIGADTGCIGTMYTMTDSLTGGTWYIIDGATAGTIDPVTGKFTAVHSGRVIIGYTVSTYCGDVSTTHEIWIIPPAPPIDGIRAVCSGSTTNLYNFIPGGVWSSENPAIAVVDPTTGVVTGIATGTTTITYTATSMCGTFTVTALVMVNMAPFITTNFIVACQDLGNGEFGSEHIITDSTGCILVCDSSVLRYYAHGVSGSSYTWVITGGNVITNYGDSIDVFWPSAGTTGSVTVYDTFSHCIGSATACIKVIHKPHALFSASSISVCLNGSIVFTNLSIGDSLLPITTCVWDFGDGTGSTLTNPSHTYTDPGTHQVTLIVRNACNCTDTFRVKITVDNIKGPNIYCPSIVCENETITYNVSNDCGPIWSINGGTILSGDSTSTITVKWDNLGPDNFGYVSMSNTCGACADTTSMKVPVIELNAPIHGLDVVCINEIYEYELPLWGGTEYMWGVLGSSASIVGFRNDHTVLVRFTTAGTYVIHGWYQNIIKRCGGNVDKTIVAVEPDFIMGDSVLCSGTEGYYFALSGVFADWTITDPLGVITTITHAATIYPTFSTPGYYTLTANTGFCIQPFTVFVADIPPMIDTVMGKDTVCLNRVYTYRAFADAAGTIYNWQAIGGVVSPASGSPVVNVIWSSSGTKQLIVNRISTVPPYCVGPADTIDILQEVVPTGITGDTTPCVNSTRTYSINYTRGEVYDWMIMPDSAGSVVSGNHGTTCNVIWNNLLGNPTAKVVLTIRKCDSVFSDTAFVHLHGTALALSCTPNPACPNTPIVFHATAGDSAYVWNFGDGSPILVTASDSVQHSFPDNTTSGNINYTILVTSIPGTSGNCPPVGSASIIVPVIPGPVAYASSGHPCVNLPPAAVAVGTVTNNITVTSYQWYGPSGVLGTATTQSAIDTGFYYFVVVADNGCQSTSNSVLFSNCGSTGCGSSYDPTISSSVSCNTITVVGDAGAPSPYWNAPEPPVSSTTSGVNATYTYDVPGIYLFQFVYTGCHRDIYDTIPFVPSFDYRFKCAVGGIDSVFISDRTAYLPWVTLSTISWTLNGTPVGVGNNITLLLSAPGADTVVETVITSAGTCTRTKIITLPARRHVSFTDTVVPICSGVPVQFIATDTAGIISYHWDFGDLSNIIMRDPQRTFTYAGIGVSQIFPVTLTITDSFGCTADTTQGVQIFKNQLNGRLDDSVIVCSGEPAILVLSTLLPPFPSSLLWSTGTTTYYPVVTESVLESGSYWVTLFDNHKCQITTDAEMAKILHTPTSEITGRESYCLGDDVVLNGFAGLSNSYQWYIDGFPQATTPFIRLTGLAEGSYAFQLVVGTFDSVSNVPCYDTSTVHIIQIHRVPVPVIDTILVDCSQYHIQLEATDSIAGTFRWSNGTMGAITDIYNGGPYRVWFTDEQGCEVYVDAFIPKSPEYYFQYLPAGCYTICQEQLPITLYGPPHVPFPYWEWWKDGSPVASGGGMMDPFTIAGDGSYQWLLDNGLCEQVSDPMDIKVGKCADCDNFVRYVGVTFTCDTSAASYSGTIDVIVGVPGITFNIGTDNGPITPFSDTLVPGLNTLSLTYTTFTYAPSPSSVVVEIEFTMPNGDKCFRKIKVKLPGCTWIEEKGVNTDSVKTGVKNPVATAMMVFPNPASQEVNISYDYGAAGYSERNISVYDQYGRKTQETVPDVDHGSWKLNTSNWTPGIYIIRMEGDGKTLQTQRLIVSN</sequence>
<organism evidence="2 3">
    <name type="scientific">Flavipsychrobacter stenotrophus</name>
    <dbReference type="NCBI Taxonomy" id="2077091"/>
    <lineage>
        <taxon>Bacteria</taxon>
        <taxon>Pseudomonadati</taxon>
        <taxon>Bacteroidota</taxon>
        <taxon>Chitinophagia</taxon>
        <taxon>Chitinophagales</taxon>
        <taxon>Chitinophagaceae</taxon>
        <taxon>Flavipsychrobacter</taxon>
    </lineage>
</organism>
<feature type="domain" description="PKD" evidence="1">
    <location>
        <begin position="1246"/>
        <end position="1284"/>
    </location>
</feature>
<dbReference type="Proteomes" id="UP000239872">
    <property type="component" value="Unassembled WGS sequence"/>
</dbReference>
<dbReference type="InterPro" id="IPR008964">
    <property type="entry name" value="Invasin/intimin_cell_adhesion"/>
</dbReference>
<dbReference type="CDD" id="cd00146">
    <property type="entry name" value="PKD"/>
    <property type="match status" value="2"/>
</dbReference>
<keyword evidence="3" id="KW-1185">Reference proteome</keyword>
<dbReference type="SUPFAM" id="SSF49373">
    <property type="entry name" value="Invasin/intimin cell-adhesion fragments"/>
    <property type="match status" value="2"/>
</dbReference>
<evidence type="ECO:0000313" key="3">
    <source>
        <dbReference type="Proteomes" id="UP000239872"/>
    </source>
</evidence>
<dbReference type="InterPro" id="IPR035986">
    <property type="entry name" value="PKD_dom_sf"/>
</dbReference>
<dbReference type="PROSITE" id="PS50093">
    <property type="entry name" value="PKD"/>
    <property type="match status" value="3"/>
</dbReference>
<name>A0A2S7T2U6_9BACT</name>
<evidence type="ECO:0000313" key="2">
    <source>
        <dbReference type="EMBL" id="PQJ13125.1"/>
    </source>
</evidence>
<feature type="domain" description="PKD" evidence="1">
    <location>
        <begin position="397"/>
        <end position="478"/>
    </location>
</feature>
<dbReference type="InterPro" id="IPR013783">
    <property type="entry name" value="Ig-like_fold"/>
</dbReference>
<evidence type="ECO:0000259" key="1">
    <source>
        <dbReference type="PROSITE" id="PS50093"/>
    </source>
</evidence>
<accession>A0A2S7T2U6</accession>
<dbReference type="InterPro" id="IPR022409">
    <property type="entry name" value="PKD/Chitinase_dom"/>
</dbReference>
<dbReference type="EMBL" id="PPSL01000001">
    <property type="protein sequence ID" value="PQJ13125.1"/>
    <property type="molecule type" value="Genomic_DNA"/>
</dbReference>
<dbReference type="Gene3D" id="2.60.40.1080">
    <property type="match status" value="1"/>
</dbReference>
<dbReference type="InterPro" id="IPR026444">
    <property type="entry name" value="Secre_tail"/>
</dbReference>
<dbReference type="NCBIfam" id="TIGR04183">
    <property type="entry name" value="Por_Secre_tail"/>
    <property type="match status" value="1"/>
</dbReference>
<dbReference type="Pfam" id="PF18911">
    <property type="entry name" value="PKD_4"/>
    <property type="match status" value="2"/>
</dbReference>
<dbReference type="Pfam" id="PF02368">
    <property type="entry name" value="Big_2"/>
    <property type="match status" value="1"/>
</dbReference>
<dbReference type="InterPro" id="IPR003343">
    <property type="entry name" value="Big_2"/>
</dbReference>
<dbReference type="InterPro" id="IPR000601">
    <property type="entry name" value="PKD_dom"/>
</dbReference>
<dbReference type="Gene3D" id="2.60.40.10">
    <property type="entry name" value="Immunoglobulins"/>
    <property type="match status" value="3"/>
</dbReference>
<dbReference type="SMART" id="SM00089">
    <property type="entry name" value="PKD"/>
    <property type="match status" value="3"/>
</dbReference>
<gene>
    <name evidence="2" type="ORF">CJD36_005115</name>
</gene>
<reference evidence="2 3" key="1">
    <citation type="submission" date="2018-01" db="EMBL/GenBank/DDBJ databases">
        <title>A novel member of the phylum Bacteroidetes isolated from glacier ice.</title>
        <authorList>
            <person name="Liu Q."/>
            <person name="Xin Y.-H."/>
        </authorList>
    </citation>
    <scope>NUCLEOTIDE SEQUENCE [LARGE SCALE GENOMIC DNA]</scope>
    <source>
        <strain evidence="2 3">RB1R16</strain>
    </source>
</reference>
<dbReference type="SUPFAM" id="SSF49299">
    <property type="entry name" value="PKD domain"/>
    <property type="match status" value="3"/>
</dbReference>
<dbReference type="Pfam" id="PF18962">
    <property type="entry name" value="Por_Secre_tail"/>
    <property type="match status" value="1"/>
</dbReference>
<proteinExistence type="predicted"/>
<feature type="domain" description="PKD" evidence="1">
    <location>
        <begin position="918"/>
        <end position="946"/>
    </location>
</feature>